<dbReference type="AlphaFoldDB" id="A0A0V1E131"/>
<dbReference type="EMBL" id="JYDR01000134">
    <property type="protein sequence ID" value="KRY67552.1"/>
    <property type="molecule type" value="Genomic_DNA"/>
</dbReference>
<proteinExistence type="predicted"/>
<accession>A0A0V1E131</accession>
<evidence type="ECO:0000313" key="1">
    <source>
        <dbReference type="EMBL" id="KRY67552.1"/>
    </source>
</evidence>
<protein>
    <submittedName>
        <fullName evidence="1">Uncharacterized protein</fullName>
    </submittedName>
</protein>
<reference evidence="1 2" key="1">
    <citation type="submission" date="2015-01" db="EMBL/GenBank/DDBJ databases">
        <title>Evolution of Trichinella species and genotypes.</title>
        <authorList>
            <person name="Korhonen P.K."/>
            <person name="Edoardo P."/>
            <person name="Giuseppe L.R."/>
            <person name="Gasser R.B."/>
        </authorList>
    </citation>
    <scope>NUCLEOTIDE SEQUENCE [LARGE SCALE GENOMIC DNA]</scope>
    <source>
        <strain evidence="1">ISS13</strain>
    </source>
</reference>
<sequence length="124" mass="13863">MDAKCDCQNPRDLAALQTSFPRISESRMASHLHLIFPPFGSSFGDYTTSYVVRRAALGGNDDFSVCRELSSGHYSTRGRLRIYLTKPSQSELEEMFLAKNLSTHPYLLGEDQFANTTCRCLTGS</sequence>
<comment type="caution">
    <text evidence="1">The sequence shown here is derived from an EMBL/GenBank/DDBJ whole genome shotgun (WGS) entry which is preliminary data.</text>
</comment>
<organism evidence="1 2">
    <name type="scientific">Trichinella pseudospiralis</name>
    <name type="common">Parasitic roundworm</name>
    <dbReference type="NCBI Taxonomy" id="6337"/>
    <lineage>
        <taxon>Eukaryota</taxon>
        <taxon>Metazoa</taxon>
        <taxon>Ecdysozoa</taxon>
        <taxon>Nematoda</taxon>
        <taxon>Enoplea</taxon>
        <taxon>Dorylaimia</taxon>
        <taxon>Trichinellida</taxon>
        <taxon>Trichinellidae</taxon>
        <taxon>Trichinella</taxon>
    </lineage>
</organism>
<dbReference type="Proteomes" id="UP000054632">
    <property type="component" value="Unassembled WGS sequence"/>
</dbReference>
<name>A0A0V1E131_TRIPS</name>
<gene>
    <name evidence="1" type="ORF">T4A_8398</name>
</gene>
<evidence type="ECO:0000313" key="2">
    <source>
        <dbReference type="Proteomes" id="UP000054632"/>
    </source>
</evidence>